<feature type="region of interest" description="Disordered" evidence="1">
    <location>
        <begin position="61"/>
        <end position="131"/>
    </location>
</feature>
<feature type="region of interest" description="Disordered" evidence="1">
    <location>
        <begin position="787"/>
        <end position="808"/>
    </location>
</feature>
<dbReference type="EMBL" id="ML978123">
    <property type="protein sequence ID" value="KAF2102105.1"/>
    <property type="molecule type" value="Genomic_DNA"/>
</dbReference>
<feature type="compositionally biased region" description="Low complexity" evidence="1">
    <location>
        <begin position="61"/>
        <end position="70"/>
    </location>
</feature>
<dbReference type="Pfam" id="PF06985">
    <property type="entry name" value="HET"/>
    <property type="match status" value="1"/>
</dbReference>
<evidence type="ECO:0000259" key="2">
    <source>
        <dbReference type="Pfam" id="PF06985"/>
    </source>
</evidence>
<dbReference type="InterPro" id="IPR010730">
    <property type="entry name" value="HET"/>
</dbReference>
<dbReference type="Proteomes" id="UP000799772">
    <property type="component" value="Unassembled WGS sequence"/>
</dbReference>
<dbReference type="PANTHER" id="PTHR33112">
    <property type="entry name" value="DOMAIN PROTEIN, PUTATIVE-RELATED"/>
    <property type="match status" value="1"/>
</dbReference>
<reference evidence="3" key="1">
    <citation type="journal article" date="2020" name="Stud. Mycol.">
        <title>101 Dothideomycetes genomes: a test case for predicting lifestyles and emergence of pathogens.</title>
        <authorList>
            <person name="Haridas S."/>
            <person name="Albert R."/>
            <person name="Binder M."/>
            <person name="Bloem J."/>
            <person name="Labutti K."/>
            <person name="Salamov A."/>
            <person name="Andreopoulos B."/>
            <person name="Baker S."/>
            <person name="Barry K."/>
            <person name="Bills G."/>
            <person name="Bluhm B."/>
            <person name="Cannon C."/>
            <person name="Castanera R."/>
            <person name="Culley D."/>
            <person name="Daum C."/>
            <person name="Ezra D."/>
            <person name="Gonzalez J."/>
            <person name="Henrissat B."/>
            <person name="Kuo A."/>
            <person name="Liang C."/>
            <person name="Lipzen A."/>
            <person name="Lutzoni F."/>
            <person name="Magnuson J."/>
            <person name="Mondo S."/>
            <person name="Nolan M."/>
            <person name="Ohm R."/>
            <person name="Pangilinan J."/>
            <person name="Park H.-J."/>
            <person name="Ramirez L."/>
            <person name="Alfaro M."/>
            <person name="Sun H."/>
            <person name="Tritt A."/>
            <person name="Yoshinaga Y."/>
            <person name="Zwiers L.-H."/>
            <person name="Turgeon B."/>
            <person name="Goodwin S."/>
            <person name="Spatafora J."/>
            <person name="Crous P."/>
            <person name="Grigoriev I."/>
        </authorList>
    </citation>
    <scope>NUCLEOTIDE SEQUENCE</scope>
    <source>
        <strain evidence="3">CBS 133067</strain>
    </source>
</reference>
<comment type="caution">
    <text evidence="3">The sequence shown here is derived from an EMBL/GenBank/DDBJ whole genome shotgun (WGS) entry which is preliminary data.</text>
</comment>
<dbReference type="OrthoDB" id="5135333at2759"/>
<organism evidence="3 4">
    <name type="scientific">Rhizodiscina lignyota</name>
    <dbReference type="NCBI Taxonomy" id="1504668"/>
    <lineage>
        <taxon>Eukaryota</taxon>
        <taxon>Fungi</taxon>
        <taxon>Dikarya</taxon>
        <taxon>Ascomycota</taxon>
        <taxon>Pezizomycotina</taxon>
        <taxon>Dothideomycetes</taxon>
        <taxon>Pleosporomycetidae</taxon>
        <taxon>Aulographales</taxon>
        <taxon>Rhizodiscinaceae</taxon>
        <taxon>Rhizodiscina</taxon>
    </lineage>
</organism>
<protein>
    <recommendedName>
        <fullName evidence="2">Heterokaryon incompatibility domain-containing protein</fullName>
    </recommendedName>
</protein>
<feature type="compositionally biased region" description="Polar residues" evidence="1">
    <location>
        <begin position="103"/>
        <end position="129"/>
    </location>
</feature>
<evidence type="ECO:0000256" key="1">
    <source>
        <dbReference type="SAM" id="MobiDB-lite"/>
    </source>
</evidence>
<feature type="domain" description="Heterokaryon incompatibility" evidence="2">
    <location>
        <begin position="445"/>
        <end position="512"/>
    </location>
</feature>
<accession>A0A9P4IMT4</accession>
<keyword evidence="4" id="KW-1185">Reference proteome</keyword>
<name>A0A9P4IMT4_9PEZI</name>
<feature type="compositionally biased region" description="Polar residues" evidence="1">
    <location>
        <begin position="77"/>
        <end position="94"/>
    </location>
</feature>
<gene>
    <name evidence="3" type="ORF">NA57DRAFT_73541</name>
</gene>
<feature type="region of interest" description="Disordered" evidence="1">
    <location>
        <begin position="1"/>
        <end position="26"/>
    </location>
</feature>
<sequence>MSWNLFGRPSIGSSNESSSDRPRIRSYYTTTRTIADETERETQYAQDRDGLEAVSVHLSSTVSSSVSQQTRSHRYSSESALSPTTTDSRTTLRSPTDLFALSPGTSPRQSVSSETALSDTQTHQETINENEAGDRNKIIGLFVKWNIGDAKNLLVEISNGTVTFSKRTFKDLKDVPRHLGMSSKKRLWCPFCELLCESLSIEDDDLCKNKDPLRVDEVRNHLPPKLQGVNFRDWLSKRGLMSRLREHFEHETVWPFGISADKKDRTFDPDAHGTAVGERPEEDIDTPEQISDGHLEQGADIAALSATAGLRAGLVSEASLQDRAILEAVDSSITAGMLAKAQSRRPPPCILDIRLHSGLITVALTGHSRKPRSTLMLFSKFNLRIASDLVQDDGKNLHYGKLLTLEIDFSLITQAGSRSSVEFRLIDVEDECLVKSNNRPRNFEYVALSYVWGKYSHRSCVQLKIQTEGQFMALGGLSSSRISLPTTIRDAIRVVKEAGMRYLFVDRLCINAQFTIVAADGEGADAGLFRTRCDPRQIAREILPNINVLLPIAPKEKLIPWDGRAWTLQEKLLSRRLLVFSRGFMTWHCRATVAYEDMTAKDSAMNEEHLHGSPLFQSLLPETVVPKKFRFDYCVRVDSNGRAHMERPIAFKKYVDLIEDYTKRDMTKNDDALNALGGVLPSFNRAFGCSSHFGLPQAILDVALLWQPVGILDRRKISKGEAPFPSWSWASWIGAVRYEQTFEVRTDWQSARLVKLIHPAATMDQQERMRPMLRWYAVKRKPAVPEKPNSLSVRAGSLNSQGRPPVPRKKFTAASSIIEIGLLASQGDKQRSGAPTSRGDQLWGPRDLPGTVLHWEASRSTFHKGLTHSWELPQVNQQYLVFRTQRAAFTLGKPIQRIEQHQIRSNLETPPETVEVKFDETEIVDERRKVIGKVKLHAGHDVDGARKDFIIISETEYFGDEARVDVGDYPLYNVMLVEKHQDQQKI</sequence>
<evidence type="ECO:0000313" key="4">
    <source>
        <dbReference type="Proteomes" id="UP000799772"/>
    </source>
</evidence>
<feature type="compositionally biased region" description="Polar residues" evidence="1">
    <location>
        <begin position="789"/>
        <end position="802"/>
    </location>
</feature>
<feature type="region of interest" description="Disordered" evidence="1">
    <location>
        <begin position="265"/>
        <end position="284"/>
    </location>
</feature>
<dbReference type="AlphaFoldDB" id="A0A9P4IMT4"/>
<evidence type="ECO:0000313" key="3">
    <source>
        <dbReference type="EMBL" id="KAF2102105.1"/>
    </source>
</evidence>
<dbReference type="PANTHER" id="PTHR33112:SF12">
    <property type="entry name" value="HETEROKARYON INCOMPATIBILITY DOMAIN-CONTAINING PROTEIN"/>
    <property type="match status" value="1"/>
</dbReference>
<proteinExistence type="predicted"/>